<dbReference type="AlphaFoldDB" id="A0A1I5EAQ7"/>
<dbReference type="RefSeq" id="WP_177193872.1">
    <property type="nucleotide sequence ID" value="NZ_FOVP01000015.1"/>
</dbReference>
<organism evidence="1 2">
    <name type="scientific">Roseovarius lutimaris</name>
    <dbReference type="NCBI Taxonomy" id="1005928"/>
    <lineage>
        <taxon>Bacteria</taxon>
        <taxon>Pseudomonadati</taxon>
        <taxon>Pseudomonadota</taxon>
        <taxon>Alphaproteobacteria</taxon>
        <taxon>Rhodobacterales</taxon>
        <taxon>Roseobacteraceae</taxon>
        <taxon>Roseovarius</taxon>
    </lineage>
</organism>
<name>A0A1I5EAQ7_9RHOB</name>
<gene>
    <name evidence="1" type="ORF">SAMN04487859_11552</name>
</gene>
<dbReference type="EMBL" id="FOVP01000015">
    <property type="protein sequence ID" value="SFO08346.1"/>
    <property type="molecule type" value="Genomic_DNA"/>
</dbReference>
<accession>A0A1I5EAQ7</accession>
<dbReference type="Proteomes" id="UP000198599">
    <property type="component" value="Unassembled WGS sequence"/>
</dbReference>
<evidence type="ECO:0000313" key="2">
    <source>
        <dbReference type="Proteomes" id="UP000198599"/>
    </source>
</evidence>
<dbReference type="STRING" id="1005928.SAMN04487859_11552"/>
<proteinExistence type="predicted"/>
<protein>
    <submittedName>
        <fullName evidence="1">Uncharacterized protein</fullName>
    </submittedName>
</protein>
<sequence length="45" mass="5118">MKKRWLKSVVDNSKQQAPTLPFQRSVRQTLKRARIVALPAAVKTA</sequence>
<reference evidence="2" key="1">
    <citation type="submission" date="2016-10" db="EMBL/GenBank/DDBJ databases">
        <authorList>
            <person name="Varghese N."/>
            <person name="Submissions S."/>
        </authorList>
    </citation>
    <scope>NUCLEOTIDE SEQUENCE [LARGE SCALE GENOMIC DNA]</scope>
    <source>
        <strain evidence="2">DSM 28463</strain>
    </source>
</reference>
<keyword evidence="2" id="KW-1185">Reference proteome</keyword>
<evidence type="ECO:0000313" key="1">
    <source>
        <dbReference type="EMBL" id="SFO08346.1"/>
    </source>
</evidence>